<dbReference type="Pfam" id="PF04230">
    <property type="entry name" value="PS_pyruv_trans"/>
    <property type="match status" value="1"/>
</dbReference>
<reference evidence="2 3" key="1">
    <citation type="submission" date="2019-10" db="EMBL/GenBank/DDBJ databases">
        <authorList>
            <person name="Wolf R A."/>
        </authorList>
    </citation>
    <scope>NUCLEOTIDE SEQUENCE [LARGE SCALE GENOMIC DNA]</scope>
    <source>
        <strain evidence="2">Collinsella_aerofaciens_AK_138A</strain>
    </source>
</reference>
<evidence type="ECO:0000313" key="2">
    <source>
        <dbReference type="EMBL" id="VWL89090.1"/>
    </source>
</evidence>
<keyword evidence="2" id="KW-0808">Transferase</keyword>
<proteinExistence type="predicted"/>
<organism evidence="2 3">
    <name type="scientific">Collinsella aerofaciens</name>
    <dbReference type="NCBI Taxonomy" id="74426"/>
    <lineage>
        <taxon>Bacteria</taxon>
        <taxon>Bacillati</taxon>
        <taxon>Actinomycetota</taxon>
        <taxon>Coriobacteriia</taxon>
        <taxon>Coriobacteriales</taxon>
        <taxon>Coriobacteriaceae</taxon>
        <taxon>Collinsella</taxon>
    </lineage>
</organism>
<accession>A0A5K1IMW0</accession>
<evidence type="ECO:0000313" key="3">
    <source>
        <dbReference type="Proteomes" id="UP000330807"/>
    </source>
</evidence>
<feature type="domain" description="Polysaccharide pyruvyl transferase" evidence="1">
    <location>
        <begin position="15"/>
        <end position="297"/>
    </location>
</feature>
<dbReference type="AlphaFoldDB" id="A0A5K1IMW0"/>
<dbReference type="GO" id="GO:0016740">
    <property type="term" value="F:transferase activity"/>
    <property type="evidence" value="ECO:0007669"/>
    <property type="project" value="UniProtKB-KW"/>
</dbReference>
<dbReference type="EMBL" id="CABWIH010000022">
    <property type="protein sequence ID" value="VWL89090.1"/>
    <property type="molecule type" value="Genomic_DNA"/>
</dbReference>
<dbReference type="RefSeq" id="WP_197036679.1">
    <property type="nucleotide sequence ID" value="NZ_CABWIH010000022.1"/>
</dbReference>
<protein>
    <submittedName>
        <fullName evidence="2">Polysaccharide pyruvyl transferase</fullName>
    </submittedName>
</protein>
<sequence length="382" mass="43135">MANRVGIVTWYSYENYGTVLQAVALNKAVQQLGYDAIDISYDPALGRLSHEAGDGSLVVRIKNKAKYLYGLCPLQNEMKSQLFSIFIKDNLSLTEPVEAKADLRQFNHCFDAFVCGSDQVWSPRCFDSTYYLDFVTDENRMVAYAPSFGCDSIDQYASVDSIETLLNRFNHVAVRETTGADIVEKYTGHRPTVVLDPTLLLTAKTWKQFAAPVEEGGPYCAVYFLGDNGDNWKAALTIAKSKGLRVVAIPVFNRDLRRPYSVQYPVGPGEFLSLISNAELVCTDSFHGMVFSTIFRRDYIAFERFNPKSKDSQNTRVYSFLEMTGAQDRLLSRNNLKGIHDFISRTTEFSRIVPRVDQKRIESIDYLRRALAEATLREGGDL</sequence>
<name>A0A5K1IMW0_9ACTN</name>
<dbReference type="InterPro" id="IPR007345">
    <property type="entry name" value="Polysacch_pyruvyl_Trfase"/>
</dbReference>
<dbReference type="Proteomes" id="UP000330807">
    <property type="component" value="Unassembled WGS sequence"/>
</dbReference>
<gene>
    <name evidence="2" type="ORF">LMKDKBCB_01130</name>
</gene>
<evidence type="ECO:0000259" key="1">
    <source>
        <dbReference type="Pfam" id="PF04230"/>
    </source>
</evidence>